<proteinExistence type="predicted"/>
<protein>
    <recommendedName>
        <fullName evidence="2">DUF6449 domain-containing protein</fullName>
    </recommendedName>
</protein>
<evidence type="ECO:0000313" key="4">
    <source>
        <dbReference type="Proteomes" id="UP000614490"/>
    </source>
</evidence>
<sequence>MPLKISSFKKEILKQDFRNVGWISIVYFLGLFFALPLQLFMALSDERRAYYGITFDRGLFDQTFLFDIQVLFLFILPVLMAIFLFRYLHVKTTSDFIHSLPIKREKLFNHHASSGLLMLLLPVLVNSIIMALLLGIDGASEFYVFSDVAYWAAVMLVLTVFVFLAAVVVGTLTGLSTLQGVLTYILLFFPTGIMFLGSYHIGMFVNGFTEGVVYEDGIQNFSPILDLTSYYPPEEKFMPISYVEMGIYIILAVSFYVLAKIIYKKRSLEAASSAIAVASLRPVFIAGMTVCFSVFGGIYFGESQSSINWSFVGYVLGLLFGYCVAVMVTKKTWRVFNLSLLKGLGVYGGVTILFIIVLPLLWKGYESNIPQMDEVESVFLGNSYHHYQDRIDQSNGDLVIESKEGIQSVINLHEAIIEQDSSFDEGDRRYFVAYEMKNGDTIFRSYEIDKEVFAPELKTISETKEYKEIHYPIVQVDPSTVMKLEFNSSHNKGNILNSPEKIKEFLNRLKSDIFALTYEDMIGPTGIPGAEVFVHSGNNNPPHVTILPSFDETTQWLKEEDLYNEVMVQPEDIERMEVIPWTTFENNDSESAFHHAKASGKSGLTIKDKEKIEEAMKAKNYQEDGDYLVAFYFGESGRGDFEVLSFKKDEAPEFIKNHFNN</sequence>
<keyword evidence="1" id="KW-1133">Transmembrane helix</keyword>
<gene>
    <name evidence="3" type="ORF">H0267_15845</name>
</gene>
<feature type="transmembrane region" description="Helical" evidence="1">
    <location>
        <begin position="148"/>
        <end position="169"/>
    </location>
</feature>
<accession>A0A931HYC5</accession>
<feature type="transmembrane region" description="Helical" evidence="1">
    <location>
        <begin position="307"/>
        <end position="328"/>
    </location>
</feature>
<evidence type="ECO:0000256" key="1">
    <source>
        <dbReference type="SAM" id="Phobius"/>
    </source>
</evidence>
<dbReference type="PANTHER" id="PTHR39177">
    <property type="entry name" value="ABC TRANSPORTER PERMEASE YTRC-RELATED"/>
    <property type="match status" value="1"/>
</dbReference>
<keyword evidence="4" id="KW-1185">Reference proteome</keyword>
<feature type="transmembrane region" description="Helical" evidence="1">
    <location>
        <begin position="116"/>
        <end position="136"/>
    </location>
</feature>
<dbReference type="PANTHER" id="PTHR39177:SF1">
    <property type="entry name" value="ABC TRANSPORTER PERMEASE YTRC-RELATED"/>
    <property type="match status" value="1"/>
</dbReference>
<name>A0A931HYC5_9BACI</name>
<feature type="transmembrane region" description="Helical" evidence="1">
    <location>
        <begin position="245"/>
        <end position="263"/>
    </location>
</feature>
<feature type="transmembrane region" description="Helical" evidence="1">
    <location>
        <begin position="20"/>
        <end position="43"/>
    </location>
</feature>
<evidence type="ECO:0000313" key="3">
    <source>
        <dbReference type="EMBL" id="MBH0231684.1"/>
    </source>
</evidence>
<evidence type="ECO:0000259" key="2">
    <source>
        <dbReference type="Pfam" id="PF20047"/>
    </source>
</evidence>
<dbReference type="EMBL" id="JADZSC010000004">
    <property type="protein sequence ID" value="MBH0231684.1"/>
    <property type="molecule type" value="Genomic_DNA"/>
</dbReference>
<dbReference type="InterPro" id="IPR053046">
    <property type="entry name" value="ABC-5_transporter"/>
</dbReference>
<feature type="domain" description="DUF6449" evidence="2">
    <location>
        <begin position="434"/>
        <end position="522"/>
    </location>
</feature>
<comment type="caution">
    <text evidence="3">The sequence shown here is derived from an EMBL/GenBank/DDBJ whole genome shotgun (WGS) entry which is preliminary data.</text>
</comment>
<keyword evidence="1" id="KW-0812">Transmembrane</keyword>
<feature type="transmembrane region" description="Helical" evidence="1">
    <location>
        <begin position="340"/>
        <end position="362"/>
    </location>
</feature>
<dbReference type="RefSeq" id="WP_197318317.1">
    <property type="nucleotide sequence ID" value="NZ_JADZSC010000004.1"/>
</dbReference>
<feature type="transmembrane region" description="Helical" evidence="1">
    <location>
        <begin position="63"/>
        <end position="85"/>
    </location>
</feature>
<dbReference type="AlphaFoldDB" id="A0A931HYC5"/>
<dbReference type="Proteomes" id="UP000614490">
    <property type="component" value="Unassembled WGS sequence"/>
</dbReference>
<reference evidence="3 4" key="1">
    <citation type="journal article" date="2005" name="Int. J. Syst. Evol. Microbiol.">
        <title>Halobacillus yeomjeoni sp. nov., isolated from a marine solar saltern in Korea.</title>
        <authorList>
            <person name="Yoon J.H."/>
            <person name="Kang S.J."/>
            <person name="Lee C.H."/>
            <person name="Oh H.W."/>
            <person name="Oh T.K."/>
        </authorList>
    </citation>
    <scope>NUCLEOTIDE SEQUENCE [LARGE SCALE GENOMIC DNA]</scope>
    <source>
        <strain evidence="3 4">KCTC 3957</strain>
    </source>
</reference>
<organism evidence="3 4">
    <name type="scientific">Halobacillus yeomjeoni</name>
    <dbReference type="NCBI Taxonomy" id="311194"/>
    <lineage>
        <taxon>Bacteria</taxon>
        <taxon>Bacillati</taxon>
        <taxon>Bacillota</taxon>
        <taxon>Bacilli</taxon>
        <taxon>Bacillales</taxon>
        <taxon>Bacillaceae</taxon>
        <taxon>Halobacillus</taxon>
    </lineage>
</organism>
<feature type="transmembrane region" description="Helical" evidence="1">
    <location>
        <begin position="283"/>
        <end position="301"/>
    </location>
</feature>
<dbReference type="InterPro" id="IPR045611">
    <property type="entry name" value="DUF6449"/>
</dbReference>
<feature type="transmembrane region" description="Helical" evidence="1">
    <location>
        <begin position="181"/>
        <end position="201"/>
    </location>
</feature>
<dbReference type="Pfam" id="PF20047">
    <property type="entry name" value="DUF6449"/>
    <property type="match status" value="1"/>
</dbReference>
<keyword evidence="1" id="KW-0472">Membrane</keyword>